<dbReference type="PANTHER" id="PTHR31157">
    <property type="entry name" value="SCP DOMAIN-CONTAINING PROTEIN"/>
    <property type="match status" value="1"/>
</dbReference>
<proteinExistence type="predicted"/>
<dbReference type="Pfam" id="PF00188">
    <property type="entry name" value="CAP"/>
    <property type="match status" value="1"/>
</dbReference>
<dbReference type="PANTHER" id="PTHR31157:SF1">
    <property type="entry name" value="SCP DOMAIN-CONTAINING PROTEIN"/>
    <property type="match status" value="1"/>
</dbReference>
<dbReference type="Proteomes" id="UP000266426">
    <property type="component" value="Unassembled WGS sequence"/>
</dbReference>
<dbReference type="Gene3D" id="3.40.33.10">
    <property type="entry name" value="CAP"/>
    <property type="match status" value="1"/>
</dbReference>
<dbReference type="SUPFAM" id="SSF55797">
    <property type="entry name" value="PR-1-like"/>
    <property type="match status" value="1"/>
</dbReference>
<feature type="domain" description="SCP" evidence="1">
    <location>
        <begin position="40"/>
        <end position="173"/>
    </location>
</feature>
<name>A0A3A4R704_9BACT</name>
<gene>
    <name evidence="2" type="ORF">C4541_03515</name>
</gene>
<dbReference type="EMBL" id="QZJZ01000023">
    <property type="protein sequence ID" value="RJP60742.1"/>
    <property type="molecule type" value="Genomic_DNA"/>
</dbReference>
<reference evidence="2 3" key="1">
    <citation type="journal article" date="2017" name="ISME J.">
        <title>Energy and carbon metabolisms in a deep terrestrial subsurface fluid microbial community.</title>
        <authorList>
            <person name="Momper L."/>
            <person name="Jungbluth S.P."/>
            <person name="Lee M.D."/>
            <person name="Amend J.P."/>
        </authorList>
    </citation>
    <scope>NUCLEOTIDE SEQUENCE [LARGE SCALE GENOMIC DNA]</scope>
    <source>
        <strain evidence="2">SURF_26</strain>
    </source>
</reference>
<evidence type="ECO:0000313" key="3">
    <source>
        <dbReference type="Proteomes" id="UP000266426"/>
    </source>
</evidence>
<sequence>MRLRQISTMVFVGSMMSLLCCGVMSEQHDANDIARDIMHETNKYRLMHDLKPLEWDPALADMAQRHSSDMVDRNFFSHVTPDGKTMRDRAVELGLYSETSQQIAENIGMITPGILTNKNVYVPDTPGGIAFTQVALWVQSPGHRLNMLNPDYKFIGVGVRFDGVRYYYITQVFR</sequence>
<comment type="caution">
    <text evidence="2">The sequence shown here is derived from an EMBL/GenBank/DDBJ whole genome shotgun (WGS) entry which is preliminary data.</text>
</comment>
<evidence type="ECO:0000259" key="1">
    <source>
        <dbReference type="Pfam" id="PF00188"/>
    </source>
</evidence>
<dbReference type="AlphaFoldDB" id="A0A3A4R704"/>
<evidence type="ECO:0000313" key="2">
    <source>
        <dbReference type="EMBL" id="RJP60742.1"/>
    </source>
</evidence>
<dbReference type="CDD" id="cd05379">
    <property type="entry name" value="CAP_bacterial"/>
    <property type="match status" value="1"/>
</dbReference>
<organism evidence="2 3">
    <name type="scientific">Candidatus Auribacter fodinae</name>
    <dbReference type="NCBI Taxonomy" id="2093366"/>
    <lineage>
        <taxon>Bacteria</taxon>
        <taxon>Pseudomonadati</taxon>
        <taxon>Candidatus Auribacterota</taxon>
        <taxon>Candidatus Auribacteria</taxon>
        <taxon>Candidatus Auribacterales</taxon>
        <taxon>Candidatus Auribacteraceae</taxon>
        <taxon>Candidatus Auribacter</taxon>
    </lineage>
</organism>
<protein>
    <submittedName>
        <fullName evidence="2">CAP domain-containing protein</fullName>
    </submittedName>
</protein>
<dbReference type="InterPro" id="IPR014044">
    <property type="entry name" value="CAP_dom"/>
</dbReference>
<accession>A0A3A4R704</accession>
<dbReference type="InterPro" id="IPR035940">
    <property type="entry name" value="CAP_sf"/>
</dbReference>